<organism evidence="5 6">
    <name type="scientific">Pseudocercospora musae</name>
    <dbReference type="NCBI Taxonomy" id="113226"/>
    <lineage>
        <taxon>Eukaryota</taxon>
        <taxon>Fungi</taxon>
        <taxon>Dikarya</taxon>
        <taxon>Ascomycota</taxon>
        <taxon>Pezizomycotina</taxon>
        <taxon>Dothideomycetes</taxon>
        <taxon>Dothideomycetidae</taxon>
        <taxon>Mycosphaerellales</taxon>
        <taxon>Mycosphaerellaceae</taxon>
        <taxon>Pseudocercospora</taxon>
    </lineage>
</organism>
<dbReference type="Gene3D" id="2.160.10.10">
    <property type="entry name" value="Hexapeptide repeat proteins"/>
    <property type="match status" value="1"/>
</dbReference>
<dbReference type="STRING" id="113226.A0A139IR75"/>
<name>A0A139IR75_9PEZI</name>
<dbReference type="GO" id="GO:0008374">
    <property type="term" value="F:O-acyltransferase activity"/>
    <property type="evidence" value="ECO:0007669"/>
    <property type="project" value="TreeGrafter"/>
</dbReference>
<keyword evidence="2" id="KW-0808">Transferase</keyword>
<dbReference type="InterPro" id="IPR051159">
    <property type="entry name" value="Hexapeptide_acetyltransf"/>
</dbReference>
<accession>A0A139IR75</accession>
<dbReference type="CDD" id="cd03357">
    <property type="entry name" value="LbH_MAT_GAT"/>
    <property type="match status" value="1"/>
</dbReference>
<dbReference type="InterPro" id="IPR018357">
    <property type="entry name" value="Hexapep_transf_CS"/>
</dbReference>
<evidence type="ECO:0000256" key="2">
    <source>
        <dbReference type="ARBA" id="ARBA00022679"/>
    </source>
</evidence>
<dbReference type="InterPro" id="IPR011004">
    <property type="entry name" value="Trimer_LpxA-like_sf"/>
</dbReference>
<dbReference type="GO" id="GO:0016407">
    <property type="term" value="F:acetyltransferase activity"/>
    <property type="evidence" value="ECO:0007669"/>
    <property type="project" value="InterPro"/>
</dbReference>
<comment type="caution">
    <text evidence="5">The sequence shown here is derived from an EMBL/GenBank/DDBJ whole genome shotgun (WGS) entry which is preliminary data.</text>
</comment>
<feature type="domain" description="Maltose/galactoside acetyltransferase" evidence="4">
    <location>
        <begin position="11"/>
        <end position="57"/>
    </location>
</feature>
<dbReference type="PANTHER" id="PTHR23416">
    <property type="entry name" value="SIALIC ACID SYNTHASE-RELATED"/>
    <property type="match status" value="1"/>
</dbReference>
<evidence type="ECO:0000313" key="5">
    <source>
        <dbReference type="EMBL" id="KXT17066.1"/>
    </source>
</evidence>
<dbReference type="Proteomes" id="UP000073492">
    <property type="component" value="Unassembled WGS sequence"/>
</dbReference>
<comment type="similarity">
    <text evidence="1">Belongs to the transferase hexapeptide repeat family.</text>
</comment>
<dbReference type="InterPro" id="IPR001451">
    <property type="entry name" value="Hexapep"/>
</dbReference>
<gene>
    <name evidence="5" type="ORF">AC579_4349</name>
</gene>
<dbReference type="Pfam" id="PF12464">
    <property type="entry name" value="Mac"/>
    <property type="match status" value="1"/>
</dbReference>
<dbReference type="Pfam" id="PF14602">
    <property type="entry name" value="Hexapep_2"/>
    <property type="match status" value="1"/>
</dbReference>
<evidence type="ECO:0000259" key="4">
    <source>
        <dbReference type="Pfam" id="PF12464"/>
    </source>
</evidence>
<dbReference type="PANTHER" id="PTHR23416:SF54">
    <property type="entry name" value="ACETYLTRANSFERASE, CYSE_LACA_LPXA_NODL FAMILY (AFU_ORTHOLOGUE AFUA_2G08430)-RELATED"/>
    <property type="match status" value="1"/>
</dbReference>
<evidence type="ECO:0000256" key="1">
    <source>
        <dbReference type="ARBA" id="ARBA00007274"/>
    </source>
</evidence>
<dbReference type="InterPro" id="IPR024688">
    <property type="entry name" value="Mac_dom"/>
</dbReference>
<evidence type="ECO:0000256" key="3">
    <source>
        <dbReference type="SAM" id="MobiDB-lite"/>
    </source>
</evidence>
<keyword evidence="6" id="KW-1185">Reference proteome</keyword>
<proteinExistence type="inferred from homology"/>
<dbReference type="PROSITE" id="PS00101">
    <property type="entry name" value="HEXAPEP_TRANSFERASES"/>
    <property type="match status" value="1"/>
</dbReference>
<feature type="region of interest" description="Disordered" evidence="3">
    <location>
        <begin position="223"/>
        <end position="244"/>
    </location>
</feature>
<protein>
    <recommendedName>
        <fullName evidence="4">Maltose/galactoside acetyltransferase domain-containing protein</fullName>
    </recommendedName>
</protein>
<reference evidence="5 6" key="1">
    <citation type="submission" date="2015-07" db="EMBL/GenBank/DDBJ databases">
        <title>Comparative genomics of the Sigatoka disease complex on banana suggests a link between parallel evolutionary changes in Pseudocercospora fijiensis and Pseudocercospora eumusae and increased virulence on the banana host.</title>
        <authorList>
            <person name="Chang T.-C."/>
            <person name="Salvucci A."/>
            <person name="Crous P.W."/>
            <person name="Stergiopoulos I."/>
        </authorList>
    </citation>
    <scope>NUCLEOTIDE SEQUENCE [LARGE SCALE GENOMIC DNA]</scope>
    <source>
        <strain evidence="5 6">CBS 116634</strain>
    </source>
</reference>
<sequence>MPLSENHARSLRGEMHYAFTPELIKLRDRTHEAIVKYNNANIAELSRRKRVELWNKITQDSTPLPPQAPTEEEDDLLFAEHAWVEPPFHADYGTNISLGKNVFINFNCTIIDTCKVTIGARTLFAPGVSLYSGCHPLDPEVRNGTKGPEMGAEIHIEEDCWIGGQAIILPGITIGKGSVVGAGSVVTKNVPPYTVVAGNPAKKIKDAPRNTHEEVTSGALEVVTREAGEDQSWRQRSAEHRELS</sequence>
<dbReference type="SUPFAM" id="SSF51161">
    <property type="entry name" value="Trimeric LpxA-like enzymes"/>
    <property type="match status" value="1"/>
</dbReference>
<dbReference type="AlphaFoldDB" id="A0A139IR75"/>
<evidence type="ECO:0000313" key="6">
    <source>
        <dbReference type="Proteomes" id="UP000073492"/>
    </source>
</evidence>
<dbReference type="EMBL" id="LFZO01000026">
    <property type="protein sequence ID" value="KXT17066.1"/>
    <property type="molecule type" value="Genomic_DNA"/>
</dbReference>